<dbReference type="Proteomes" id="UP000199064">
    <property type="component" value="Unassembled WGS sequence"/>
</dbReference>
<protein>
    <submittedName>
        <fullName evidence="2">Uncharacterized protein</fullName>
    </submittedName>
</protein>
<proteinExistence type="predicted"/>
<keyword evidence="1" id="KW-0472">Membrane</keyword>
<evidence type="ECO:0000256" key="1">
    <source>
        <dbReference type="SAM" id="Phobius"/>
    </source>
</evidence>
<accession>A0A1H4J0V1</accession>
<keyword evidence="1" id="KW-0812">Transmembrane</keyword>
<evidence type="ECO:0000313" key="3">
    <source>
        <dbReference type="Proteomes" id="UP000199064"/>
    </source>
</evidence>
<organism evidence="2 3">
    <name type="scientific">Nitratireductor aquibiodomus</name>
    <dbReference type="NCBI Taxonomy" id="204799"/>
    <lineage>
        <taxon>Bacteria</taxon>
        <taxon>Pseudomonadati</taxon>
        <taxon>Pseudomonadota</taxon>
        <taxon>Alphaproteobacteria</taxon>
        <taxon>Hyphomicrobiales</taxon>
        <taxon>Phyllobacteriaceae</taxon>
        <taxon>Nitratireductor</taxon>
    </lineage>
</organism>
<gene>
    <name evidence="2" type="ORF">SAMN05216452_0846</name>
</gene>
<dbReference type="RefSeq" id="WP_007007758.1">
    <property type="nucleotide sequence ID" value="NZ_FNSL01000001.1"/>
</dbReference>
<dbReference type="AlphaFoldDB" id="A0A1H4J0V1"/>
<name>A0A1H4J0V1_9HYPH</name>
<keyword evidence="3" id="KW-1185">Reference proteome</keyword>
<feature type="transmembrane region" description="Helical" evidence="1">
    <location>
        <begin position="12"/>
        <end position="31"/>
    </location>
</feature>
<dbReference type="EMBL" id="FNSL01000001">
    <property type="protein sequence ID" value="SEB39715.1"/>
    <property type="molecule type" value="Genomic_DNA"/>
</dbReference>
<sequence>MAKLDEATVTWRLFLSVFALSLLLFAIGWIIHEPPDKRPLLDVVGGGFTVDHNTAEIHYDLSVKQVRPLRHGMIIEADFEDPAGNGYYVVRERVQRWRRRYSLRSPPVCGVRARKRYLVMLRVLNDGGDDELWHDVFYVTSHLDEDVMPEPPVTTWPGRNLTPYQ</sequence>
<keyword evidence="1" id="KW-1133">Transmembrane helix</keyword>
<evidence type="ECO:0000313" key="2">
    <source>
        <dbReference type="EMBL" id="SEB39715.1"/>
    </source>
</evidence>
<reference evidence="3" key="1">
    <citation type="submission" date="2016-10" db="EMBL/GenBank/DDBJ databases">
        <authorList>
            <person name="Varghese N."/>
            <person name="Submissions S."/>
        </authorList>
    </citation>
    <scope>NUCLEOTIDE SEQUENCE [LARGE SCALE GENOMIC DNA]</scope>
    <source>
        <strain evidence="3">ES.061</strain>
    </source>
</reference>